<keyword evidence="2" id="KW-1185">Reference proteome</keyword>
<proteinExistence type="predicted"/>
<dbReference type="Proteomes" id="UP000308600">
    <property type="component" value="Unassembled WGS sequence"/>
</dbReference>
<gene>
    <name evidence="1" type="ORF">BDN72DRAFT_854524</name>
</gene>
<protein>
    <submittedName>
        <fullName evidence="1">Uncharacterized protein</fullName>
    </submittedName>
</protein>
<sequence length="427" mass="48435">MSNLHVIHEPIDEPPSDIDGPHHGRAPMRFLWLNITVNAAYGPSNSDLVTDQEGQSSTEGAWVNEVIKQTWISAIQNADFGRAVQQNIYQGYRRTWIHIPGIKFTSIQQRTPILVHARRVLTTSGEEYPIEGKNLPVRPIWDKFSAEIRAIEADKEITKSSLLRPVPSRGSVENSPERIRLSSIYCSYLFFRDLNLSPLFRVKKRGGSQFTYCPLHIKNTEANLVLGFQVDRLALKNTNLELRNPRPWPGWPEVSLSAWCLRNIYDNDQLYVHLGLQYFNFETGFQPHAGSFKLLRLAKIRRFDFFNHPSSDTYTHNHTGIDTKGCWDLMDNRNRVSAQQILLGLVPGSENFPLAKFETRKVGLSRSSGYEQDGEVYSIVSLAAGFVVDIVKTASVVPLIECHSQGWGHENQDREGEEHVDAGLGRV</sequence>
<dbReference type="EMBL" id="ML208273">
    <property type="protein sequence ID" value="TFK73704.1"/>
    <property type="molecule type" value="Genomic_DNA"/>
</dbReference>
<accession>A0ACD3B6S8</accession>
<name>A0ACD3B6S8_9AGAR</name>
<evidence type="ECO:0000313" key="1">
    <source>
        <dbReference type="EMBL" id="TFK73704.1"/>
    </source>
</evidence>
<organism evidence="1 2">
    <name type="scientific">Pluteus cervinus</name>
    <dbReference type="NCBI Taxonomy" id="181527"/>
    <lineage>
        <taxon>Eukaryota</taxon>
        <taxon>Fungi</taxon>
        <taxon>Dikarya</taxon>
        <taxon>Basidiomycota</taxon>
        <taxon>Agaricomycotina</taxon>
        <taxon>Agaricomycetes</taxon>
        <taxon>Agaricomycetidae</taxon>
        <taxon>Agaricales</taxon>
        <taxon>Pluteineae</taxon>
        <taxon>Pluteaceae</taxon>
        <taxon>Pluteus</taxon>
    </lineage>
</organism>
<reference evidence="1 2" key="1">
    <citation type="journal article" date="2019" name="Nat. Ecol. Evol.">
        <title>Megaphylogeny resolves global patterns of mushroom evolution.</title>
        <authorList>
            <person name="Varga T."/>
            <person name="Krizsan K."/>
            <person name="Foldi C."/>
            <person name="Dima B."/>
            <person name="Sanchez-Garcia M."/>
            <person name="Sanchez-Ramirez S."/>
            <person name="Szollosi G.J."/>
            <person name="Szarkandi J.G."/>
            <person name="Papp V."/>
            <person name="Albert L."/>
            <person name="Andreopoulos W."/>
            <person name="Angelini C."/>
            <person name="Antonin V."/>
            <person name="Barry K.W."/>
            <person name="Bougher N.L."/>
            <person name="Buchanan P."/>
            <person name="Buyck B."/>
            <person name="Bense V."/>
            <person name="Catcheside P."/>
            <person name="Chovatia M."/>
            <person name="Cooper J."/>
            <person name="Damon W."/>
            <person name="Desjardin D."/>
            <person name="Finy P."/>
            <person name="Geml J."/>
            <person name="Haridas S."/>
            <person name="Hughes K."/>
            <person name="Justo A."/>
            <person name="Karasinski D."/>
            <person name="Kautmanova I."/>
            <person name="Kiss B."/>
            <person name="Kocsube S."/>
            <person name="Kotiranta H."/>
            <person name="LaButti K.M."/>
            <person name="Lechner B.E."/>
            <person name="Liimatainen K."/>
            <person name="Lipzen A."/>
            <person name="Lukacs Z."/>
            <person name="Mihaltcheva S."/>
            <person name="Morgado L.N."/>
            <person name="Niskanen T."/>
            <person name="Noordeloos M.E."/>
            <person name="Ohm R.A."/>
            <person name="Ortiz-Santana B."/>
            <person name="Ovrebo C."/>
            <person name="Racz N."/>
            <person name="Riley R."/>
            <person name="Savchenko A."/>
            <person name="Shiryaev A."/>
            <person name="Soop K."/>
            <person name="Spirin V."/>
            <person name="Szebenyi C."/>
            <person name="Tomsovsky M."/>
            <person name="Tulloss R.E."/>
            <person name="Uehling J."/>
            <person name="Grigoriev I.V."/>
            <person name="Vagvolgyi C."/>
            <person name="Papp T."/>
            <person name="Martin F.M."/>
            <person name="Miettinen O."/>
            <person name="Hibbett D.S."/>
            <person name="Nagy L.G."/>
        </authorList>
    </citation>
    <scope>NUCLEOTIDE SEQUENCE [LARGE SCALE GENOMIC DNA]</scope>
    <source>
        <strain evidence="1 2">NL-1719</strain>
    </source>
</reference>
<evidence type="ECO:0000313" key="2">
    <source>
        <dbReference type="Proteomes" id="UP000308600"/>
    </source>
</evidence>